<dbReference type="PANTHER" id="PTHR38429:SF1">
    <property type="entry name" value="SEPTATION PROTEIN SPOVG-RELATED"/>
    <property type="match status" value="1"/>
</dbReference>
<gene>
    <name evidence="5" type="ORF">MM415A00691_0006</name>
    <name evidence="4" type="ORF">MM415B00267_0070</name>
</gene>
<reference evidence="4" key="1">
    <citation type="submission" date="2020-03" db="EMBL/GenBank/DDBJ databases">
        <title>The deep terrestrial virosphere.</title>
        <authorList>
            <person name="Holmfeldt K."/>
            <person name="Nilsson E."/>
            <person name="Simone D."/>
            <person name="Lopez-Fernandez M."/>
            <person name="Wu X."/>
            <person name="de Brujin I."/>
            <person name="Lundin D."/>
            <person name="Andersson A."/>
            <person name="Bertilsson S."/>
            <person name="Dopson M."/>
        </authorList>
    </citation>
    <scope>NUCLEOTIDE SEQUENCE</scope>
    <source>
        <strain evidence="5">MM415A00691</strain>
        <strain evidence="4">MM415B00267</strain>
    </source>
</reference>
<dbReference type="SUPFAM" id="SSF160537">
    <property type="entry name" value="SpoVG-like"/>
    <property type="match status" value="1"/>
</dbReference>
<keyword evidence="3" id="KW-0131">Cell cycle</keyword>
<dbReference type="GO" id="GO:0000917">
    <property type="term" value="P:division septum assembly"/>
    <property type="evidence" value="ECO:0007669"/>
    <property type="project" value="UniProtKB-KW"/>
</dbReference>
<sequence length="98" mass="11201">MENKYQIKIERIKAVSFGSCVAFCDISIMDAFVVKGLRIINGKNGFFVSMPSEKGKDGKYYDTVYTKTPEIKEELERIVLDRYKDVDIAPTNAEGYYP</sequence>
<proteinExistence type="predicted"/>
<evidence type="ECO:0000256" key="1">
    <source>
        <dbReference type="ARBA" id="ARBA00022618"/>
    </source>
</evidence>
<dbReference type="EMBL" id="MT142429">
    <property type="protein sequence ID" value="QJA80612.1"/>
    <property type="molecule type" value="Genomic_DNA"/>
</dbReference>
<dbReference type="InterPro" id="IPR007170">
    <property type="entry name" value="SpoVG"/>
</dbReference>
<evidence type="ECO:0000313" key="5">
    <source>
        <dbReference type="EMBL" id="QJA80612.1"/>
    </source>
</evidence>
<dbReference type="Pfam" id="PF04026">
    <property type="entry name" value="SpoVG"/>
    <property type="match status" value="1"/>
</dbReference>
<name>A0A6M3JBC2_9ZZZZ</name>
<evidence type="ECO:0000256" key="3">
    <source>
        <dbReference type="ARBA" id="ARBA00023306"/>
    </source>
</evidence>
<organism evidence="4">
    <name type="scientific">viral metagenome</name>
    <dbReference type="NCBI Taxonomy" id="1070528"/>
    <lineage>
        <taxon>unclassified sequences</taxon>
        <taxon>metagenomes</taxon>
        <taxon>organismal metagenomes</taxon>
    </lineage>
</organism>
<dbReference type="EMBL" id="MT141567">
    <property type="protein sequence ID" value="QJA67244.1"/>
    <property type="molecule type" value="Genomic_DNA"/>
</dbReference>
<evidence type="ECO:0000256" key="2">
    <source>
        <dbReference type="ARBA" id="ARBA00023210"/>
    </source>
</evidence>
<accession>A0A6M3JBC2</accession>
<protein>
    <submittedName>
        <fullName evidence="4">Putative sporulation stage V protein G</fullName>
    </submittedName>
</protein>
<keyword evidence="1" id="KW-0132">Cell division</keyword>
<dbReference type="InterPro" id="IPR036751">
    <property type="entry name" value="SpoVG_sf"/>
</dbReference>
<dbReference type="GO" id="GO:0030435">
    <property type="term" value="P:sporulation resulting in formation of a cellular spore"/>
    <property type="evidence" value="ECO:0007669"/>
    <property type="project" value="InterPro"/>
</dbReference>
<dbReference type="AlphaFoldDB" id="A0A6M3JBC2"/>
<dbReference type="PANTHER" id="PTHR38429">
    <property type="entry name" value="SEPTATION PROTEIN SPOVG-RELATED"/>
    <property type="match status" value="1"/>
</dbReference>
<keyword evidence="2" id="KW-0717">Septation</keyword>
<evidence type="ECO:0000313" key="4">
    <source>
        <dbReference type="EMBL" id="QJA67244.1"/>
    </source>
</evidence>
<dbReference type="Gene3D" id="3.30.1120.40">
    <property type="entry name" value="Stage V sporulation protein G"/>
    <property type="match status" value="1"/>
</dbReference>